<dbReference type="InterPro" id="IPR000182">
    <property type="entry name" value="GNAT_dom"/>
</dbReference>
<feature type="domain" description="N-acetyltransferase" evidence="3">
    <location>
        <begin position="3"/>
        <end position="158"/>
    </location>
</feature>
<dbReference type="Pfam" id="PF00583">
    <property type="entry name" value="Acetyltransf_1"/>
    <property type="match status" value="1"/>
</dbReference>
<dbReference type="Proteomes" id="UP000721236">
    <property type="component" value="Unassembled WGS sequence"/>
</dbReference>
<keyword evidence="1" id="KW-0808">Transferase</keyword>
<dbReference type="InterPro" id="IPR016181">
    <property type="entry name" value="Acyl_CoA_acyltransferase"/>
</dbReference>
<keyword evidence="2" id="KW-0012">Acyltransferase</keyword>
<comment type="caution">
    <text evidence="4">The sequence shown here is derived from an EMBL/GenBank/DDBJ whole genome shotgun (WGS) entry which is preliminary data.</text>
</comment>
<accession>A0ABN7Y3S9</accession>
<proteinExistence type="predicted"/>
<protein>
    <recommendedName>
        <fullName evidence="3">N-acetyltransferase domain-containing protein</fullName>
    </recommendedName>
</protein>
<evidence type="ECO:0000256" key="2">
    <source>
        <dbReference type="ARBA" id="ARBA00023315"/>
    </source>
</evidence>
<dbReference type="Gene3D" id="3.40.630.30">
    <property type="match status" value="1"/>
</dbReference>
<dbReference type="SUPFAM" id="SSF55729">
    <property type="entry name" value="Acyl-CoA N-acyltransferases (Nat)"/>
    <property type="match status" value="1"/>
</dbReference>
<gene>
    <name evidence="4" type="ORF">LMG21510_00928</name>
</gene>
<reference evidence="4 5" key="1">
    <citation type="submission" date="2021-08" db="EMBL/GenBank/DDBJ databases">
        <authorList>
            <person name="Peeters C."/>
        </authorList>
    </citation>
    <scope>NUCLEOTIDE SEQUENCE [LARGE SCALE GENOMIC DNA]</scope>
    <source>
        <strain evidence="4 5">LMG 21510</strain>
    </source>
</reference>
<dbReference type="RefSeq" id="WP_224039962.1">
    <property type="nucleotide sequence ID" value="NZ_CAJZAH010000001.1"/>
</dbReference>
<dbReference type="InterPro" id="IPR050832">
    <property type="entry name" value="Bact_Acetyltransf"/>
</dbReference>
<evidence type="ECO:0000313" key="5">
    <source>
        <dbReference type="Proteomes" id="UP000721236"/>
    </source>
</evidence>
<dbReference type="PROSITE" id="PS51186">
    <property type="entry name" value="GNAT"/>
    <property type="match status" value="1"/>
</dbReference>
<dbReference type="EMBL" id="CAJZAH010000001">
    <property type="protein sequence ID" value="CAG9168009.1"/>
    <property type="molecule type" value="Genomic_DNA"/>
</dbReference>
<sequence length="170" mass="18370">MNVRIEPATAEHFPALQAIELAAFDTLRAAGAVSGEASASSDEELQRYLDAGFLLAAYDAGGEPVGFGGGYVAEQWLHIGEVDVHPDWQRRGIGRRLMEALLDIGRARSLKGATLTTDRHAPFNAPFYATLGFDPVEPDACPARLKTILSAEEQKGLEPLRRVAMMCVFG</sequence>
<keyword evidence="5" id="KW-1185">Reference proteome</keyword>
<evidence type="ECO:0000313" key="4">
    <source>
        <dbReference type="EMBL" id="CAG9168009.1"/>
    </source>
</evidence>
<evidence type="ECO:0000259" key="3">
    <source>
        <dbReference type="PROSITE" id="PS51186"/>
    </source>
</evidence>
<evidence type="ECO:0000256" key="1">
    <source>
        <dbReference type="ARBA" id="ARBA00022679"/>
    </source>
</evidence>
<dbReference type="PANTHER" id="PTHR43877">
    <property type="entry name" value="AMINOALKYLPHOSPHONATE N-ACETYLTRANSFERASE-RELATED-RELATED"/>
    <property type="match status" value="1"/>
</dbReference>
<name>A0ABN7Y3S9_9BURK</name>
<dbReference type="CDD" id="cd04301">
    <property type="entry name" value="NAT_SF"/>
    <property type="match status" value="1"/>
</dbReference>
<organism evidence="4 5">
    <name type="scientific">Cupriavidus respiraculi</name>
    <dbReference type="NCBI Taxonomy" id="195930"/>
    <lineage>
        <taxon>Bacteria</taxon>
        <taxon>Pseudomonadati</taxon>
        <taxon>Pseudomonadota</taxon>
        <taxon>Betaproteobacteria</taxon>
        <taxon>Burkholderiales</taxon>
        <taxon>Burkholderiaceae</taxon>
        <taxon>Cupriavidus</taxon>
    </lineage>
</organism>